<proteinExistence type="predicted"/>
<feature type="region of interest" description="Disordered" evidence="1">
    <location>
        <begin position="629"/>
        <end position="683"/>
    </location>
</feature>
<evidence type="ECO:0000313" key="3">
    <source>
        <dbReference type="EMBL" id="KAK3244787.1"/>
    </source>
</evidence>
<evidence type="ECO:0000256" key="2">
    <source>
        <dbReference type="SAM" id="Phobius"/>
    </source>
</evidence>
<feature type="non-terminal residue" evidence="3">
    <location>
        <position position="1"/>
    </location>
</feature>
<keyword evidence="2" id="KW-0472">Membrane</keyword>
<organism evidence="3 4">
    <name type="scientific">Cymbomonas tetramitiformis</name>
    <dbReference type="NCBI Taxonomy" id="36881"/>
    <lineage>
        <taxon>Eukaryota</taxon>
        <taxon>Viridiplantae</taxon>
        <taxon>Chlorophyta</taxon>
        <taxon>Pyramimonadophyceae</taxon>
        <taxon>Pyramimonadales</taxon>
        <taxon>Pyramimonadaceae</taxon>
        <taxon>Cymbomonas</taxon>
    </lineage>
</organism>
<dbReference type="InterPro" id="IPR015925">
    <property type="entry name" value="Ryanodine_IP3_receptor"/>
</dbReference>
<gene>
    <name evidence="3" type="ORF">CYMTET_45622</name>
</gene>
<dbReference type="GO" id="GO:0006816">
    <property type="term" value="P:calcium ion transport"/>
    <property type="evidence" value="ECO:0007669"/>
    <property type="project" value="InterPro"/>
</dbReference>
<feature type="compositionally biased region" description="Low complexity" evidence="1">
    <location>
        <begin position="404"/>
        <end position="419"/>
    </location>
</feature>
<feature type="region of interest" description="Disordered" evidence="1">
    <location>
        <begin position="394"/>
        <end position="419"/>
    </location>
</feature>
<accession>A0AAE0BXW2</accession>
<name>A0AAE0BXW2_9CHLO</name>
<feature type="compositionally biased region" description="Gly residues" evidence="1">
    <location>
        <begin position="642"/>
        <end position="668"/>
    </location>
</feature>
<dbReference type="PANTHER" id="PTHR13715">
    <property type="entry name" value="RYANODINE RECEPTOR AND IP3 RECEPTOR"/>
    <property type="match status" value="1"/>
</dbReference>
<comment type="caution">
    <text evidence="3">The sequence shown here is derived from an EMBL/GenBank/DDBJ whole genome shotgun (WGS) entry which is preliminary data.</text>
</comment>
<evidence type="ECO:0000256" key="1">
    <source>
        <dbReference type="SAM" id="MobiDB-lite"/>
    </source>
</evidence>
<evidence type="ECO:0000313" key="4">
    <source>
        <dbReference type="Proteomes" id="UP001190700"/>
    </source>
</evidence>
<feature type="transmembrane region" description="Helical" evidence="2">
    <location>
        <begin position="1124"/>
        <end position="1144"/>
    </location>
</feature>
<feature type="transmembrane region" description="Helical" evidence="2">
    <location>
        <begin position="1392"/>
        <end position="1415"/>
    </location>
</feature>
<reference evidence="3 4" key="1">
    <citation type="journal article" date="2015" name="Genome Biol. Evol.">
        <title>Comparative Genomics of a Bacterivorous Green Alga Reveals Evolutionary Causalities and Consequences of Phago-Mixotrophic Mode of Nutrition.</title>
        <authorList>
            <person name="Burns J.A."/>
            <person name="Paasch A."/>
            <person name="Narechania A."/>
            <person name="Kim E."/>
        </authorList>
    </citation>
    <scope>NUCLEOTIDE SEQUENCE [LARGE SCALE GENOMIC DNA]</scope>
    <source>
        <strain evidence="3 4">PLY_AMNH</strain>
    </source>
</reference>
<dbReference type="Proteomes" id="UP001190700">
    <property type="component" value="Unassembled WGS sequence"/>
</dbReference>
<dbReference type="PANTHER" id="PTHR13715:SF99">
    <property type="entry name" value="INOSITOL 1,4,5-TRISPHOSPHATE RECEPTOR-LIKE PROTEIN A"/>
    <property type="match status" value="1"/>
</dbReference>
<dbReference type="EMBL" id="LGRX02031417">
    <property type="protein sequence ID" value="KAK3244787.1"/>
    <property type="molecule type" value="Genomic_DNA"/>
</dbReference>
<feature type="transmembrane region" description="Helical" evidence="2">
    <location>
        <begin position="1284"/>
        <end position="1309"/>
    </location>
</feature>
<keyword evidence="2" id="KW-0812">Transmembrane</keyword>
<keyword evidence="4" id="KW-1185">Reference proteome</keyword>
<sequence length="1512" mass="159772">LLRGITGAGLGACRAVVQVIGGGWEFESEATLATHGKLHPLCFVAPSAAARGRGGDTRVPGSGMTPARLHVCLTAGNVWGEGGVNQLWSAAQLGATWQSLFSRASASTIPQLVAGEGVVGGLDNTVLLQALLRQALSDHPLLATHALRLLDLHFCQQPIVLRHLVATSIGQDGVSHWPASSRDAASEAWTGVCDSADQEDGAGVLRELAVLLRAAASNEAASANTTTGHTGSSGTIWVKLMEVASRVLAAEGVSSPQFSDHGRGQGRSGRHMARWHKALGELREPLEALQGVLGEAHAAAAPEDPQREEEMRQAGWLCRQLLRRLREEQAGGPRLPREGASQAGGEYTACAVALLREDAWHACLQTLGVERLEVQMANGRRRVALAMSQAQAAAEQQLRPRGTAAASSPASGASAAAGSDVSARLADVGASVRRRLLRRGGAAQAPVTGTSGKRVGRNGGVATQRVRLSLGWVRRVVQTLGLMRETADGDTAWGALETIREGLQEGLRGGWGGEEHRDAAARVRRDGALDVALVYLSHGCPQTCESSLRLAVALLEGCCAPELDALHATLCFPGGPAPRHVERLCGRLHGEVAQAAAVAAALRQVGHARWWSWDERGVRQAGAECAVREEDTEGLGWRPDGVGQGGSSSGEGGAGSGRSEGVAGGSGRGDWSEERGRSGRLPAGPWRSVRGCSRLARVHEVREALSRLRLVLRLLRLLVRGNHRGMQALLQAQPQSRCSQDLVSDVLRAIHAVQPAVAENLLMGGAAELPALKLELWRTLTALLPDTEGGAGCRLAAAELPQLASLLLASVRTGMLPLGDSLAAPPYLLVADVLAPVLAMPAPRGLCGASNAAVCCTIKVAMLELLAGLLEGREGAHAAALVAPRLSLSSMQVEMRAVYSLLSRLRECTSEDEQRHLLGALLLPAGCTPSPPPGAAHTPLDEHKLARDADPVSTPQAVCALLLREAAGYRRVLALLEMHGEGRHVGRTEGGGAAELLQQMEHKAPEMFRFYTSLTAFVELCAPDGTLHRVVFPVPMCCTAMLQDPRQRAAAERRARELGGGGVVAGAGWGAASHAAMARDCSELEDPRKRAAAFMRLARLISFDLRRHVAGRGSCCGQPLLRRAMRAGAAGALTLPVLICCLLVASRGLEGKEAEHVGAAQFEWAIPVMSVGHLACAVMAMLRHWIEDGPMIARARSLALQATRPRHVATAHEVQDGAPSSMAVARALLQCPRAQVLTAAAVLSLLGMLLSPLWYALHLVLLWVEVALAHASSQLLCQAFCRGLPLLLAALGLALALVIAAAFGAYAWFPVQLAEAWRGASCTFPSEEAGGCSAADGGAVTLFQAVAALAPSLFLGRDLLQMMDPGLGEGAPSQWRLTPPTPLEDATRQASMVYAAGVSLILQLIFVGGVTAIMVEALAAERAFREAVDALAHRQCAVCGLARAEVQAGGGGHTLEDHMRSVHNPWHYVSYLVYLEKKKCEEYTWLEAQVVDQLNRGSYDFLPTLHYWHLKS</sequence>
<protein>
    <submittedName>
        <fullName evidence="3">Uncharacterized protein</fullName>
    </submittedName>
</protein>
<keyword evidence="2" id="KW-1133">Transmembrane helix</keyword>